<accession>A0A378SIQ7</accession>
<dbReference type="EMBL" id="UGQM01000001">
    <property type="protein sequence ID" value="STZ42590.1"/>
    <property type="molecule type" value="Genomic_DNA"/>
</dbReference>
<evidence type="ECO:0000256" key="1">
    <source>
        <dbReference type="SAM" id="MobiDB-lite"/>
    </source>
</evidence>
<evidence type="ECO:0000313" key="2">
    <source>
        <dbReference type="EMBL" id="STZ42590.1"/>
    </source>
</evidence>
<reference evidence="2 3" key="1">
    <citation type="submission" date="2018-06" db="EMBL/GenBank/DDBJ databases">
        <authorList>
            <consortium name="Pathogen Informatics"/>
            <person name="Doyle S."/>
        </authorList>
    </citation>
    <scope>NUCLEOTIDE SEQUENCE [LARGE SCALE GENOMIC DNA]</scope>
    <source>
        <strain evidence="2 3">NCTC10742</strain>
    </source>
</reference>
<dbReference type="Proteomes" id="UP000254291">
    <property type="component" value="Unassembled WGS sequence"/>
</dbReference>
<dbReference type="AlphaFoldDB" id="A0A378SIQ7"/>
<gene>
    <name evidence="2" type="ORF">NCTC10742_01804</name>
</gene>
<feature type="region of interest" description="Disordered" evidence="1">
    <location>
        <begin position="1"/>
        <end position="47"/>
    </location>
</feature>
<protein>
    <submittedName>
        <fullName evidence="2">Uncharacterized protein</fullName>
    </submittedName>
</protein>
<evidence type="ECO:0000313" key="3">
    <source>
        <dbReference type="Proteomes" id="UP000254291"/>
    </source>
</evidence>
<name>A0A378SIQ7_9MYCO</name>
<sequence length="60" mass="6599">MDSMTLDGVCVRKTNLGPKQHGQRRNRDDSCASQSPGRTTGDFHDAECSAYNSGQQITLR</sequence>
<organism evidence="2 3">
    <name type="scientific">Mycolicibacterium gilvum</name>
    <dbReference type="NCBI Taxonomy" id="1804"/>
    <lineage>
        <taxon>Bacteria</taxon>
        <taxon>Bacillati</taxon>
        <taxon>Actinomycetota</taxon>
        <taxon>Actinomycetes</taxon>
        <taxon>Mycobacteriales</taxon>
        <taxon>Mycobacteriaceae</taxon>
        <taxon>Mycolicibacterium</taxon>
    </lineage>
</organism>
<proteinExistence type="predicted"/>